<dbReference type="GO" id="GO:0016887">
    <property type="term" value="F:ATP hydrolysis activity"/>
    <property type="evidence" value="ECO:0007669"/>
    <property type="project" value="InterPro"/>
</dbReference>
<dbReference type="GO" id="GO:0098796">
    <property type="term" value="C:membrane protein complex"/>
    <property type="evidence" value="ECO:0007669"/>
    <property type="project" value="UniProtKB-ARBA"/>
</dbReference>
<feature type="compositionally biased region" description="Low complexity" evidence="4">
    <location>
        <begin position="273"/>
        <end position="291"/>
    </location>
</feature>
<dbReference type="SUPFAM" id="SSF52540">
    <property type="entry name" value="P-loop containing nucleoside triphosphate hydrolases"/>
    <property type="match status" value="1"/>
</dbReference>
<dbReference type="InterPro" id="IPR017911">
    <property type="entry name" value="MacB-like_ATP-bd"/>
</dbReference>
<gene>
    <name evidence="6" type="ORF">Ga0074812_13634</name>
</gene>
<dbReference type="GO" id="GO:0022857">
    <property type="term" value="F:transmembrane transporter activity"/>
    <property type="evidence" value="ECO:0007669"/>
    <property type="project" value="UniProtKB-ARBA"/>
</dbReference>
<keyword evidence="1" id="KW-0813">Transport</keyword>
<dbReference type="PROSITE" id="PS00211">
    <property type="entry name" value="ABC_TRANSPORTER_1"/>
    <property type="match status" value="1"/>
</dbReference>
<proteinExistence type="predicted"/>
<evidence type="ECO:0000259" key="5">
    <source>
        <dbReference type="PROSITE" id="PS50893"/>
    </source>
</evidence>
<accession>A0A0S4QYZ9</accession>
<dbReference type="InterPro" id="IPR015854">
    <property type="entry name" value="ABC_transpr_LolD-like"/>
</dbReference>
<dbReference type="InterPro" id="IPR003439">
    <property type="entry name" value="ABC_transporter-like_ATP-bd"/>
</dbReference>
<evidence type="ECO:0000256" key="2">
    <source>
        <dbReference type="ARBA" id="ARBA00022741"/>
    </source>
</evidence>
<dbReference type="CDD" id="cd03255">
    <property type="entry name" value="ABC_MJ0796_LolCDE_FtsE"/>
    <property type="match status" value="1"/>
</dbReference>
<evidence type="ECO:0000256" key="1">
    <source>
        <dbReference type="ARBA" id="ARBA00022448"/>
    </source>
</evidence>
<evidence type="ECO:0000313" key="7">
    <source>
        <dbReference type="Proteomes" id="UP000198802"/>
    </source>
</evidence>
<dbReference type="RefSeq" id="WP_091284831.1">
    <property type="nucleotide sequence ID" value="NZ_FAOZ01000036.1"/>
</dbReference>
<dbReference type="Gene3D" id="3.40.50.300">
    <property type="entry name" value="P-loop containing nucleotide triphosphate hydrolases"/>
    <property type="match status" value="1"/>
</dbReference>
<dbReference type="FunFam" id="3.40.50.300:FF:000032">
    <property type="entry name" value="Export ABC transporter ATP-binding protein"/>
    <property type="match status" value="1"/>
</dbReference>
<sequence length="291" mass="29781">MQPKVCGSAEPPIIEVTGLTKAFGRAPAQRVALRGVDLSVAPGEWVAIVGPSGCGKSTLLHLLAGLDTADSGSVRLAGEEISALSAGRRALARRHRVGLVFQAYNLVPHLTVQANVELGMRVAGTGRRATRARAQELLDLLGLSDVARALPATLSGGQQQRVAIARAAATRPDVLLADEPTGALDSEATGTVVDLLRTENAGGRTVVMVTHDYAVAATADRIIFLRDGKVTDERRPRGLTDRPGMAGVSPTTGTSAAAGSNSGDGSEGPEPAGTDTGTGTGDVDLLGLGSW</sequence>
<protein>
    <submittedName>
        <fullName evidence="6">Putative ABC transport system ATP-binding protein</fullName>
    </submittedName>
</protein>
<dbReference type="GO" id="GO:0005524">
    <property type="term" value="F:ATP binding"/>
    <property type="evidence" value="ECO:0007669"/>
    <property type="project" value="UniProtKB-KW"/>
</dbReference>
<feature type="region of interest" description="Disordered" evidence="4">
    <location>
        <begin position="233"/>
        <end position="291"/>
    </location>
</feature>
<dbReference type="EMBL" id="FAOZ01000036">
    <property type="protein sequence ID" value="CUU60172.1"/>
    <property type="molecule type" value="Genomic_DNA"/>
</dbReference>
<feature type="compositionally biased region" description="Low complexity" evidence="4">
    <location>
        <begin position="246"/>
        <end position="264"/>
    </location>
</feature>
<evidence type="ECO:0000256" key="4">
    <source>
        <dbReference type="SAM" id="MobiDB-lite"/>
    </source>
</evidence>
<keyword evidence="3 6" id="KW-0067">ATP-binding</keyword>
<evidence type="ECO:0000313" key="6">
    <source>
        <dbReference type="EMBL" id="CUU60172.1"/>
    </source>
</evidence>
<keyword evidence="7" id="KW-1185">Reference proteome</keyword>
<evidence type="ECO:0000256" key="3">
    <source>
        <dbReference type="ARBA" id="ARBA00022840"/>
    </source>
</evidence>
<dbReference type="SMART" id="SM00382">
    <property type="entry name" value="AAA"/>
    <property type="match status" value="1"/>
</dbReference>
<dbReference type="GO" id="GO:0005886">
    <property type="term" value="C:plasma membrane"/>
    <property type="evidence" value="ECO:0007669"/>
    <property type="project" value="TreeGrafter"/>
</dbReference>
<reference evidence="7" key="1">
    <citation type="submission" date="2015-11" db="EMBL/GenBank/DDBJ databases">
        <authorList>
            <person name="Varghese N."/>
        </authorList>
    </citation>
    <scope>NUCLEOTIDE SEQUENCE [LARGE SCALE GENOMIC DNA]</scope>
    <source>
        <strain evidence="7">DSM 45899</strain>
    </source>
</reference>
<name>A0A0S4QYZ9_9ACTN</name>
<dbReference type="InterPro" id="IPR003593">
    <property type="entry name" value="AAA+_ATPase"/>
</dbReference>
<organism evidence="6 7">
    <name type="scientific">Parafrankia irregularis</name>
    <dbReference type="NCBI Taxonomy" id="795642"/>
    <lineage>
        <taxon>Bacteria</taxon>
        <taxon>Bacillati</taxon>
        <taxon>Actinomycetota</taxon>
        <taxon>Actinomycetes</taxon>
        <taxon>Frankiales</taxon>
        <taxon>Frankiaceae</taxon>
        <taxon>Parafrankia</taxon>
    </lineage>
</organism>
<dbReference type="PROSITE" id="PS50893">
    <property type="entry name" value="ABC_TRANSPORTER_2"/>
    <property type="match status" value="1"/>
</dbReference>
<dbReference type="PANTHER" id="PTHR24220:SF685">
    <property type="entry name" value="ABC TRANSPORTER RELATED"/>
    <property type="match status" value="1"/>
</dbReference>
<dbReference type="Pfam" id="PF00005">
    <property type="entry name" value="ABC_tran"/>
    <property type="match status" value="1"/>
</dbReference>
<dbReference type="InterPro" id="IPR027417">
    <property type="entry name" value="P-loop_NTPase"/>
</dbReference>
<dbReference type="Proteomes" id="UP000198802">
    <property type="component" value="Unassembled WGS sequence"/>
</dbReference>
<dbReference type="AlphaFoldDB" id="A0A0S4QYZ9"/>
<dbReference type="InterPro" id="IPR017871">
    <property type="entry name" value="ABC_transporter-like_CS"/>
</dbReference>
<dbReference type="PANTHER" id="PTHR24220">
    <property type="entry name" value="IMPORT ATP-BINDING PROTEIN"/>
    <property type="match status" value="1"/>
</dbReference>
<feature type="domain" description="ABC transporter" evidence="5">
    <location>
        <begin position="14"/>
        <end position="252"/>
    </location>
</feature>
<keyword evidence="2" id="KW-0547">Nucleotide-binding</keyword>